<dbReference type="EMBL" id="JANBUH010000032">
    <property type="protein sequence ID" value="KAJ2756241.1"/>
    <property type="molecule type" value="Genomic_DNA"/>
</dbReference>
<dbReference type="Proteomes" id="UP001140011">
    <property type="component" value="Unassembled WGS sequence"/>
</dbReference>
<feature type="region of interest" description="Disordered" evidence="1">
    <location>
        <begin position="93"/>
        <end position="157"/>
    </location>
</feature>
<feature type="compositionally biased region" description="Low complexity" evidence="1">
    <location>
        <begin position="116"/>
        <end position="128"/>
    </location>
</feature>
<gene>
    <name evidence="2" type="ORF">GGI19_001020</name>
</gene>
<evidence type="ECO:0000256" key="1">
    <source>
        <dbReference type="SAM" id="MobiDB-lite"/>
    </source>
</evidence>
<feature type="compositionally biased region" description="Basic and acidic residues" evidence="1">
    <location>
        <begin position="34"/>
        <end position="45"/>
    </location>
</feature>
<organism evidence="2 3">
    <name type="scientific">Coemansia pectinata</name>
    <dbReference type="NCBI Taxonomy" id="1052879"/>
    <lineage>
        <taxon>Eukaryota</taxon>
        <taxon>Fungi</taxon>
        <taxon>Fungi incertae sedis</taxon>
        <taxon>Zoopagomycota</taxon>
        <taxon>Kickxellomycotina</taxon>
        <taxon>Kickxellomycetes</taxon>
        <taxon>Kickxellales</taxon>
        <taxon>Kickxellaceae</taxon>
        <taxon>Coemansia</taxon>
    </lineage>
</organism>
<accession>A0A9W8LDW5</accession>
<evidence type="ECO:0000313" key="2">
    <source>
        <dbReference type="EMBL" id="KAJ2756241.1"/>
    </source>
</evidence>
<feature type="compositionally biased region" description="Polar residues" evidence="1">
    <location>
        <begin position="141"/>
        <end position="157"/>
    </location>
</feature>
<comment type="caution">
    <text evidence="2">The sequence shown here is derived from an EMBL/GenBank/DDBJ whole genome shotgun (WGS) entry which is preliminary data.</text>
</comment>
<keyword evidence="3" id="KW-1185">Reference proteome</keyword>
<name>A0A9W8LDW5_9FUNG</name>
<protein>
    <submittedName>
        <fullName evidence="2">Uncharacterized protein</fullName>
    </submittedName>
</protein>
<feature type="region of interest" description="Disordered" evidence="1">
    <location>
        <begin position="1"/>
        <end position="61"/>
    </location>
</feature>
<dbReference type="OrthoDB" id="10326687at2759"/>
<sequence length="272" mass="30275">MESEHVNSLERVGQSGSSKARRQGRTVSGSATREYGHPYFRDTLHHKTLRQQNSQLRDLDTVREVNSAESAPLHIQLPRIDDGRKAGDIVEDTPVANTLTSSSGDADSMSEESSDMDISSEGSSDSESTPGKSADDINGSPVANSTTAAVVSTQASRQAELPADLSRRSVIRDGLLRQGFSESAIIAYFDQFSKFTNSTYDLVWKAWAVWCVRNDIDPCQQSDADLDTYIMEKTVVESWKIQMRTQVKLVWSIVEGRPPPRERRHLVRRKSN</sequence>
<dbReference type="AlphaFoldDB" id="A0A9W8LDW5"/>
<reference evidence="2" key="1">
    <citation type="submission" date="2022-07" db="EMBL/GenBank/DDBJ databases">
        <title>Phylogenomic reconstructions and comparative analyses of Kickxellomycotina fungi.</title>
        <authorList>
            <person name="Reynolds N.K."/>
            <person name="Stajich J.E."/>
            <person name="Barry K."/>
            <person name="Grigoriev I.V."/>
            <person name="Crous P."/>
            <person name="Smith M.E."/>
        </authorList>
    </citation>
    <scope>NUCLEOTIDE SEQUENCE</scope>
    <source>
        <strain evidence="2">BCRC 34297</strain>
    </source>
</reference>
<proteinExistence type="predicted"/>
<evidence type="ECO:0000313" key="3">
    <source>
        <dbReference type="Proteomes" id="UP001140011"/>
    </source>
</evidence>